<dbReference type="KEGG" id="mhf:MHF_0627"/>
<feature type="compositionally biased region" description="Polar residues" evidence="1">
    <location>
        <begin position="28"/>
        <end position="41"/>
    </location>
</feature>
<evidence type="ECO:0000313" key="2">
    <source>
        <dbReference type="EMBL" id="AEG72899.1"/>
    </source>
</evidence>
<sequence>MPKIPVLGSFLTVGAGASLGGMALKESLSGNQERYSTVSLTRQEEDTLDSSFSEEELRVSRSQEGVVSPSDSPVVSSSEVVQPSSSPEESKAEKKCTVYSVKSTDEKSVKLESESFLEEIKDSHAKEEARSACSQRNQVYVANPNRAGWTFRKEDQDKQWVTIITDNQR</sequence>
<name>F6FI51_MYCHI</name>
<accession>F6FI51</accession>
<gene>
    <name evidence="2" type="ordered locus">MHF_0627</name>
</gene>
<reference key="2">
    <citation type="submission" date="2011-05" db="EMBL/GenBank/DDBJ databases">
        <title>The Genome of Mycoplasma haemofelis Strain Ohio2, a pathogenic hemoplasma of the cat.</title>
        <authorList>
            <person name="Santos A.P."/>
            <person name="Guimaraes A.M.S."/>
            <person name="SanMiguel P.J."/>
            <person name="Martin S.W."/>
            <person name="Messick J.B."/>
        </authorList>
    </citation>
    <scope>NUCLEOTIDE SEQUENCE</scope>
    <source>
        <strain>Ohio2</strain>
    </source>
</reference>
<dbReference type="Proteomes" id="UP000007952">
    <property type="component" value="Chromosome"/>
</dbReference>
<dbReference type="EMBL" id="CP002808">
    <property type="protein sequence ID" value="AEG72899.1"/>
    <property type="molecule type" value="Genomic_DNA"/>
</dbReference>
<dbReference type="AlphaFoldDB" id="F6FI51"/>
<evidence type="ECO:0000313" key="3">
    <source>
        <dbReference type="Proteomes" id="UP000007952"/>
    </source>
</evidence>
<feature type="region of interest" description="Disordered" evidence="1">
    <location>
        <begin position="28"/>
        <end position="95"/>
    </location>
</feature>
<organism evidence="2 3">
    <name type="scientific">Mycoplasma haemofelis (strain Ohio2)</name>
    <dbReference type="NCBI Taxonomy" id="859194"/>
    <lineage>
        <taxon>Bacteria</taxon>
        <taxon>Bacillati</taxon>
        <taxon>Mycoplasmatota</taxon>
        <taxon>Mollicutes</taxon>
        <taxon>Mycoplasmataceae</taxon>
        <taxon>Mycoplasma</taxon>
    </lineage>
</organism>
<dbReference type="STRING" id="859194.MHF_0627"/>
<protein>
    <submittedName>
        <fullName evidence="2">Uncharacterized protein</fullName>
    </submittedName>
</protein>
<dbReference type="BioCyc" id="MHAE859194:G1GR7-619-MONOMER"/>
<reference evidence="2 3" key="1">
    <citation type="journal article" date="2011" name="J. Bacteriol.">
        <title>Complete genome sequences of two hemotropic Mycoplasmas, Mycoplasma haemofelis strain Ohio2 and Mycoplasma suis strain Illinois.</title>
        <authorList>
            <person name="Messick J.B."/>
            <person name="Santos A.P."/>
            <person name="Guimaraes A.M."/>
        </authorList>
    </citation>
    <scope>NUCLEOTIDE SEQUENCE [LARGE SCALE GENOMIC DNA]</scope>
    <source>
        <strain evidence="2 3">Ohio2</strain>
    </source>
</reference>
<proteinExistence type="predicted"/>
<feature type="compositionally biased region" description="Low complexity" evidence="1">
    <location>
        <begin position="66"/>
        <end position="87"/>
    </location>
</feature>
<dbReference type="HOGENOM" id="CLU_1576769_0_0_14"/>
<evidence type="ECO:0000256" key="1">
    <source>
        <dbReference type="SAM" id="MobiDB-lite"/>
    </source>
</evidence>